<name>A0A7J5AR55_9FLAO</name>
<evidence type="ECO:0008006" key="4">
    <source>
        <dbReference type="Google" id="ProtNLM"/>
    </source>
</evidence>
<gene>
    <name evidence="2" type="ORF">F7018_06825</name>
</gene>
<dbReference type="Pfam" id="PF07949">
    <property type="entry name" value="YbbR"/>
    <property type="match status" value="1"/>
</dbReference>
<dbReference type="AlphaFoldDB" id="A0A7J5AR55"/>
<accession>A0A7J5AR55</accession>
<organism evidence="2 3">
    <name type="scientific">Tenacibaculum aiptasiae</name>
    <dbReference type="NCBI Taxonomy" id="426481"/>
    <lineage>
        <taxon>Bacteria</taxon>
        <taxon>Pseudomonadati</taxon>
        <taxon>Bacteroidota</taxon>
        <taxon>Flavobacteriia</taxon>
        <taxon>Flavobacteriales</taxon>
        <taxon>Flavobacteriaceae</taxon>
        <taxon>Tenacibaculum</taxon>
    </lineage>
</organism>
<keyword evidence="3" id="KW-1185">Reference proteome</keyword>
<keyword evidence="1" id="KW-0472">Membrane</keyword>
<dbReference type="OrthoDB" id="1150187at2"/>
<evidence type="ECO:0000313" key="3">
    <source>
        <dbReference type="Proteomes" id="UP000467305"/>
    </source>
</evidence>
<keyword evidence="1" id="KW-1133">Transmembrane helix</keyword>
<evidence type="ECO:0000313" key="2">
    <source>
        <dbReference type="EMBL" id="KAB1160022.1"/>
    </source>
</evidence>
<dbReference type="Gene3D" id="2.170.120.40">
    <property type="entry name" value="YbbR-like domain"/>
    <property type="match status" value="1"/>
</dbReference>
<evidence type="ECO:0000256" key="1">
    <source>
        <dbReference type="SAM" id="Phobius"/>
    </source>
</evidence>
<protein>
    <recommendedName>
        <fullName evidence="4">YbbR-like domain-containing protein</fullName>
    </recommendedName>
</protein>
<keyword evidence="1" id="KW-0812">Transmembrane</keyword>
<comment type="caution">
    <text evidence="2">The sequence shown here is derived from an EMBL/GenBank/DDBJ whole genome shotgun (WGS) entry which is preliminary data.</text>
</comment>
<dbReference type="EMBL" id="WAAU01000008">
    <property type="protein sequence ID" value="KAB1160022.1"/>
    <property type="molecule type" value="Genomic_DNA"/>
</dbReference>
<feature type="transmembrane region" description="Helical" evidence="1">
    <location>
        <begin position="12"/>
        <end position="29"/>
    </location>
</feature>
<proteinExistence type="predicted"/>
<dbReference type="Proteomes" id="UP000467305">
    <property type="component" value="Unassembled WGS sequence"/>
</dbReference>
<dbReference type="InterPro" id="IPR012505">
    <property type="entry name" value="YbbR"/>
</dbReference>
<reference evidence="2 3" key="1">
    <citation type="submission" date="2019-09" db="EMBL/GenBank/DDBJ databases">
        <authorList>
            <person name="Cao W.R."/>
        </authorList>
    </citation>
    <scope>NUCLEOTIDE SEQUENCE [LARGE SCALE GENOMIC DNA]</scope>
    <source>
        <strain evidence="3">a4</strain>
    </source>
</reference>
<sequence>MLNKTFNIPKTFFGFLIASILFWLLINLSKEYTSISNLEIVYTDLPQKKILLSPPLKKLPVLIKGTGFNLISTKIANKPIKLSLKKLSKKSANDYYFLSKNIFQDIQDQLKSGTELTLIQKDSILLKIGTLYSKKVPLKANLNTTFQLGYDYSSPTTITPDSVLISGDKTFLKNINSLMLEKINLENISENKSIQSVILFPKEGEIKTNITSAKVNVYVDKFTEGEVEVPILVKNAPKSINIYPKKVKLIYKVSLNNFNKITPDLFKVECNYHQVENNDTNYLTPKLIVSSDLVSSVRVTPNKIDFLIHK</sequence>